<reference evidence="2" key="1">
    <citation type="submission" date="2020-09" db="EMBL/GenBank/DDBJ databases">
        <title>Whole genome shotgun sequence of Streptomyces xanthophaeus NBRC 12829.</title>
        <authorList>
            <person name="Komaki H."/>
            <person name="Tamura T."/>
        </authorList>
    </citation>
    <scope>NUCLEOTIDE SEQUENCE</scope>
    <source>
        <strain evidence="2">NBRC 12829</strain>
    </source>
</reference>
<sequence length="310" mass="33129">MGRDHPFRARAYRRAAVPAAAALLLAGLCTGTTPVGRAAALPRQEFDTATVEKLDAALTKLMKEAAIPGLNVGVWIPGRGTYAKAFGVADKKTGTPMKTDLHTRIGSVTKTFTVTGLLQLVDQGKVGLDDPVSRYVAGVPGGDAITVRQLADMRSGLFDYTQDQKWLAGMRADPYRVYTPRELLDISFAHPPNFEPNAKWEYSNTNTILLGLLIEKTQAERLRTLPTGVPGISYGLGILDSGGWLGHNGEIPGYESMAAQLPAEKATLVVLVSSDIDHNGKNLSSLVGNAVTSIVTPDHLWPAPVPTAPH</sequence>
<accession>A0A919GWF6</accession>
<dbReference type="InterPro" id="IPR012338">
    <property type="entry name" value="Beta-lactam/transpept-like"/>
</dbReference>
<dbReference type="AlphaFoldDB" id="A0A919GWF6"/>
<comment type="caution">
    <text evidence="2">The sequence shown here is derived from an EMBL/GenBank/DDBJ whole genome shotgun (WGS) entry which is preliminary data.</text>
</comment>
<dbReference type="PANTHER" id="PTHR46825">
    <property type="entry name" value="D-ALANYL-D-ALANINE-CARBOXYPEPTIDASE/ENDOPEPTIDASE AMPH"/>
    <property type="match status" value="1"/>
</dbReference>
<dbReference type="RefSeq" id="WP_051901904.1">
    <property type="nucleotide sequence ID" value="NZ_BNEE01000006.1"/>
</dbReference>
<dbReference type="EMBL" id="BNEE01000006">
    <property type="protein sequence ID" value="GHI85184.1"/>
    <property type="molecule type" value="Genomic_DNA"/>
</dbReference>
<dbReference type="Proteomes" id="UP000600026">
    <property type="component" value="Unassembled WGS sequence"/>
</dbReference>
<dbReference type="Pfam" id="PF00144">
    <property type="entry name" value="Beta-lactamase"/>
    <property type="match status" value="1"/>
</dbReference>
<dbReference type="InterPro" id="IPR050491">
    <property type="entry name" value="AmpC-like"/>
</dbReference>
<dbReference type="SUPFAM" id="SSF56601">
    <property type="entry name" value="beta-lactamase/transpeptidase-like"/>
    <property type="match status" value="1"/>
</dbReference>
<evidence type="ECO:0000313" key="2">
    <source>
        <dbReference type="EMBL" id="GHI85184.1"/>
    </source>
</evidence>
<evidence type="ECO:0000313" key="3">
    <source>
        <dbReference type="Proteomes" id="UP000600026"/>
    </source>
</evidence>
<organism evidence="2 3">
    <name type="scientific">Streptomyces xanthophaeus</name>
    <dbReference type="NCBI Taxonomy" id="67385"/>
    <lineage>
        <taxon>Bacteria</taxon>
        <taxon>Bacillati</taxon>
        <taxon>Actinomycetota</taxon>
        <taxon>Actinomycetes</taxon>
        <taxon>Kitasatosporales</taxon>
        <taxon>Streptomycetaceae</taxon>
        <taxon>Streptomyces</taxon>
    </lineage>
</organism>
<dbReference type="InterPro" id="IPR001466">
    <property type="entry name" value="Beta-lactam-related"/>
</dbReference>
<dbReference type="OrthoDB" id="5177574at2"/>
<keyword evidence="3" id="KW-1185">Reference proteome</keyword>
<dbReference type="PANTHER" id="PTHR46825:SF7">
    <property type="entry name" value="D-ALANYL-D-ALANINE CARBOXYPEPTIDASE"/>
    <property type="match status" value="1"/>
</dbReference>
<gene>
    <name evidence="2" type="ORF">Sxan_25480</name>
</gene>
<name>A0A919GWF6_9ACTN</name>
<feature type="domain" description="Beta-lactamase-related" evidence="1">
    <location>
        <begin position="54"/>
        <end position="223"/>
    </location>
</feature>
<protein>
    <recommendedName>
        <fullName evidence="1">Beta-lactamase-related domain-containing protein</fullName>
    </recommendedName>
</protein>
<dbReference type="Gene3D" id="3.40.710.10">
    <property type="entry name" value="DD-peptidase/beta-lactamase superfamily"/>
    <property type="match status" value="2"/>
</dbReference>
<evidence type="ECO:0000259" key="1">
    <source>
        <dbReference type="Pfam" id="PF00144"/>
    </source>
</evidence>
<proteinExistence type="predicted"/>